<dbReference type="Gene3D" id="3.10.350.10">
    <property type="entry name" value="LysM domain"/>
    <property type="match status" value="5"/>
</dbReference>
<dbReference type="CDD" id="cd00118">
    <property type="entry name" value="LysM"/>
    <property type="match status" value="4"/>
</dbReference>
<keyword evidence="5" id="KW-1185">Reference proteome</keyword>
<evidence type="ECO:0000313" key="5">
    <source>
        <dbReference type="Proteomes" id="UP000800039"/>
    </source>
</evidence>
<feature type="domain" description="LysM" evidence="3">
    <location>
        <begin position="444"/>
        <end position="490"/>
    </location>
</feature>
<feature type="domain" description="LysM" evidence="3">
    <location>
        <begin position="227"/>
        <end position="272"/>
    </location>
</feature>
<dbReference type="Proteomes" id="UP000800039">
    <property type="component" value="Unassembled WGS sequence"/>
</dbReference>
<accession>A0A9P4GNW1</accession>
<dbReference type="EMBL" id="ML976614">
    <property type="protein sequence ID" value="KAF1849933.1"/>
    <property type="molecule type" value="Genomic_DNA"/>
</dbReference>
<evidence type="ECO:0000259" key="3">
    <source>
        <dbReference type="PROSITE" id="PS51782"/>
    </source>
</evidence>
<evidence type="ECO:0000256" key="1">
    <source>
        <dbReference type="ARBA" id="ARBA00022669"/>
    </source>
</evidence>
<dbReference type="PROSITE" id="PS51782">
    <property type="entry name" value="LYSM"/>
    <property type="match status" value="5"/>
</dbReference>
<evidence type="ECO:0000313" key="4">
    <source>
        <dbReference type="EMBL" id="KAF1849933.1"/>
    </source>
</evidence>
<dbReference type="SMART" id="SM00257">
    <property type="entry name" value="LysM"/>
    <property type="match status" value="5"/>
</dbReference>
<feature type="domain" description="LysM" evidence="3">
    <location>
        <begin position="367"/>
        <end position="413"/>
    </location>
</feature>
<organism evidence="4 5">
    <name type="scientific">Cucurbitaria berberidis CBS 394.84</name>
    <dbReference type="NCBI Taxonomy" id="1168544"/>
    <lineage>
        <taxon>Eukaryota</taxon>
        <taxon>Fungi</taxon>
        <taxon>Dikarya</taxon>
        <taxon>Ascomycota</taxon>
        <taxon>Pezizomycotina</taxon>
        <taxon>Dothideomycetes</taxon>
        <taxon>Pleosporomycetidae</taxon>
        <taxon>Pleosporales</taxon>
        <taxon>Pleosporineae</taxon>
        <taxon>Cucurbitariaceae</taxon>
        <taxon>Cucurbitaria</taxon>
    </lineage>
</organism>
<dbReference type="SUPFAM" id="SSF54106">
    <property type="entry name" value="LysM domain"/>
    <property type="match status" value="4"/>
</dbReference>
<dbReference type="RefSeq" id="XP_040792496.1">
    <property type="nucleotide sequence ID" value="XM_040929836.1"/>
</dbReference>
<gene>
    <name evidence="4" type="ORF">K460DRAFT_300462</name>
</gene>
<evidence type="ECO:0000256" key="2">
    <source>
        <dbReference type="ARBA" id="ARBA00023026"/>
    </source>
</evidence>
<dbReference type="PANTHER" id="PTHR34997">
    <property type="entry name" value="AM15"/>
    <property type="match status" value="1"/>
</dbReference>
<keyword evidence="2" id="KW-0843">Virulence</keyword>
<dbReference type="Pfam" id="PF01476">
    <property type="entry name" value="LysM"/>
    <property type="match status" value="4"/>
</dbReference>
<protein>
    <submittedName>
        <fullName evidence="4">Carbohydrate-binding module family 50 protein</fullName>
    </submittedName>
</protein>
<proteinExistence type="predicted"/>
<dbReference type="AlphaFoldDB" id="A0A9P4GNW1"/>
<comment type="caution">
    <text evidence="4">The sequence shown here is derived from an EMBL/GenBank/DDBJ whole genome shotgun (WGS) entry which is preliminary data.</text>
</comment>
<dbReference type="InterPro" id="IPR018392">
    <property type="entry name" value="LysM"/>
</dbReference>
<dbReference type="InterPro" id="IPR052210">
    <property type="entry name" value="LysM1-like"/>
</dbReference>
<dbReference type="OrthoDB" id="5985073at2759"/>
<dbReference type="GeneID" id="63847088"/>
<name>A0A9P4GNW1_9PLEO</name>
<reference evidence="4" key="1">
    <citation type="submission" date="2020-01" db="EMBL/GenBank/DDBJ databases">
        <authorList>
            <consortium name="DOE Joint Genome Institute"/>
            <person name="Haridas S."/>
            <person name="Albert R."/>
            <person name="Binder M."/>
            <person name="Bloem J."/>
            <person name="Labutti K."/>
            <person name="Salamov A."/>
            <person name="Andreopoulos B."/>
            <person name="Baker S.E."/>
            <person name="Barry K."/>
            <person name="Bills G."/>
            <person name="Bluhm B.H."/>
            <person name="Cannon C."/>
            <person name="Castanera R."/>
            <person name="Culley D.E."/>
            <person name="Daum C."/>
            <person name="Ezra D."/>
            <person name="Gonzalez J.B."/>
            <person name="Henrissat B."/>
            <person name="Kuo A."/>
            <person name="Liang C."/>
            <person name="Lipzen A."/>
            <person name="Lutzoni F."/>
            <person name="Magnuson J."/>
            <person name="Mondo S."/>
            <person name="Nolan M."/>
            <person name="Ohm R."/>
            <person name="Pangilinan J."/>
            <person name="Park H.-J."/>
            <person name="Ramirez L."/>
            <person name="Alfaro M."/>
            <person name="Sun H."/>
            <person name="Tritt A."/>
            <person name="Yoshinaga Y."/>
            <person name="Zwiers L.-H."/>
            <person name="Turgeon B.G."/>
            <person name="Goodwin S.B."/>
            <person name="Spatafora J.W."/>
            <person name="Crous P.W."/>
            <person name="Grigoriev I.V."/>
        </authorList>
    </citation>
    <scope>NUCLEOTIDE SEQUENCE</scope>
    <source>
        <strain evidence="4">CBS 394.84</strain>
    </source>
</reference>
<feature type="domain" description="LysM" evidence="3">
    <location>
        <begin position="524"/>
        <end position="570"/>
    </location>
</feature>
<keyword evidence="1" id="KW-0147">Chitin-binding</keyword>
<dbReference type="InterPro" id="IPR036779">
    <property type="entry name" value="LysM_dom_sf"/>
</dbReference>
<dbReference type="GO" id="GO:0008061">
    <property type="term" value="F:chitin binding"/>
    <property type="evidence" value="ECO:0007669"/>
    <property type="project" value="UniProtKB-KW"/>
</dbReference>
<dbReference type="PANTHER" id="PTHR34997:SF1">
    <property type="entry name" value="PEPTIDOGLYCAN-BINDING LYSIN DOMAIN"/>
    <property type="match status" value="1"/>
</dbReference>
<feature type="domain" description="LysM" evidence="3">
    <location>
        <begin position="277"/>
        <end position="323"/>
    </location>
</feature>
<sequence length="612" mass="64698">MLHSTTFGFYFRIYLSIAFFATGAVADSYFFNFTGGLGPDVAAISTACNDALVAAIDCDLFLTFAMSDSYYGPLNNQTLQDGLCKASCGTALIAYTSKVTTACKNDPQPFPGLPATYWGEQSKAVYDLLCLKDAATGKYCTDYFATLTGTPTKDQTCSDCVVKYFKQISSTSYSSYSPGLASEWASIQKTCGLSFPTSIPALKTNVTDSYGYAGPNTGTKAACLSGNTYTVVSGDGCQGIAEKKGVATGTLIALNNILPDCTNLQLGASICLPQTCSIYKVQSGDTCDAIALAQNTSFQQLVAWNPTINSYCTNLIAGSNICASPPGGPVSVSTIPGATVTQTGIYATATITPPGAVGAGTTRKCGKYYKVMPNDYCQLLALNQTVDLSLFLAINPSINSGCTNLLVGTYYCVRPTQDWNATTTSTTVAPPGPTPPGTTPNCYEYYVIQSGDTCSVVQSRFSITFSQLSKWNPDLKSDCSNLQLGAAYCINAAAASPTTTTSATQTLATPSAPTTSGTTSQCLKYYTIASGDYCAKVQDQFQITFKQLQFWNPNILADCSNLQLGAAYCVQGVVQPSAKVKRDIVEEVDFAAYGYAIGWPGVNAWRYSGGTM</sequence>